<evidence type="ECO:0000313" key="6">
    <source>
        <dbReference type="Proteomes" id="UP001163046"/>
    </source>
</evidence>
<dbReference type="Gene3D" id="3.40.50.300">
    <property type="entry name" value="P-loop containing nucleotide triphosphate hydrolases"/>
    <property type="match status" value="1"/>
</dbReference>
<dbReference type="OrthoDB" id="3207464at2759"/>
<dbReference type="SMART" id="SM00350">
    <property type="entry name" value="MCM"/>
    <property type="match status" value="1"/>
</dbReference>
<dbReference type="Proteomes" id="UP001163046">
    <property type="component" value="Unassembled WGS sequence"/>
</dbReference>
<evidence type="ECO:0000256" key="1">
    <source>
        <dbReference type="ARBA" id="ARBA00022741"/>
    </source>
</evidence>
<dbReference type="InterPro" id="IPR001208">
    <property type="entry name" value="MCM_dom"/>
</dbReference>
<keyword evidence="6" id="KW-1185">Reference proteome</keyword>
<dbReference type="EC" id="3.6.4.12" evidence="5"/>
<dbReference type="GO" id="GO:0042555">
    <property type="term" value="C:MCM complex"/>
    <property type="evidence" value="ECO:0007669"/>
    <property type="project" value="TreeGrafter"/>
</dbReference>
<name>A0A9X0CWK0_9CNID</name>
<protein>
    <submittedName>
        <fullName evidence="5">DNA replication licensing factor MCM7</fullName>
        <ecNumber evidence="5">3.6.4.12</ecNumber>
    </submittedName>
</protein>
<dbReference type="PROSITE" id="PS50051">
    <property type="entry name" value="MCM_2"/>
    <property type="match status" value="1"/>
</dbReference>
<keyword evidence="1 3" id="KW-0547">Nucleotide-binding</keyword>
<keyword evidence="3" id="KW-0238">DNA-binding</keyword>
<dbReference type="GO" id="GO:0006270">
    <property type="term" value="P:DNA replication initiation"/>
    <property type="evidence" value="ECO:0007669"/>
    <property type="project" value="TreeGrafter"/>
</dbReference>
<reference evidence="5" key="1">
    <citation type="submission" date="2023-01" db="EMBL/GenBank/DDBJ databases">
        <title>Genome assembly of the deep-sea coral Lophelia pertusa.</title>
        <authorList>
            <person name="Herrera S."/>
            <person name="Cordes E."/>
        </authorList>
    </citation>
    <scope>NUCLEOTIDE SEQUENCE</scope>
    <source>
        <strain evidence="5">USNM1676648</strain>
        <tissue evidence="5">Polyp</tissue>
    </source>
</reference>
<evidence type="ECO:0000259" key="4">
    <source>
        <dbReference type="PROSITE" id="PS50051"/>
    </source>
</evidence>
<feature type="domain" description="MCM C-terminal AAA(+) ATPase" evidence="4">
    <location>
        <begin position="16"/>
        <end position="86"/>
    </location>
</feature>
<dbReference type="Pfam" id="PF00493">
    <property type="entry name" value="MCM"/>
    <property type="match status" value="1"/>
</dbReference>
<gene>
    <name evidence="5" type="primary">Mcm7_2</name>
    <name evidence="5" type="ORF">OS493_031281</name>
</gene>
<comment type="similarity">
    <text evidence="3">Belongs to the MCM family.</text>
</comment>
<dbReference type="PANTHER" id="PTHR11630">
    <property type="entry name" value="DNA REPLICATION LICENSING FACTOR MCM FAMILY MEMBER"/>
    <property type="match status" value="1"/>
</dbReference>
<dbReference type="InterPro" id="IPR031327">
    <property type="entry name" value="MCM"/>
</dbReference>
<keyword evidence="5" id="KW-0378">Hydrolase</keyword>
<dbReference type="GO" id="GO:0016787">
    <property type="term" value="F:hydrolase activity"/>
    <property type="evidence" value="ECO:0007669"/>
    <property type="project" value="UniProtKB-KW"/>
</dbReference>
<evidence type="ECO:0000256" key="2">
    <source>
        <dbReference type="ARBA" id="ARBA00022840"/>
    </source>
</evidence>
<dbReference type="EMBL" id="MU826385">
    <property type="protein sequence ID" value="KAJ7377008.1"/>
    <property type="molecule type" value="Genomic_DNA"/>
</dbReference>
<dbReference type="GO" id="GO:0005634">
    <property type="term" value="C:nucleus"/>
    <property type="evidence" value="ECO:0007669"/>
    <property type="project" value="TreeGrafter"/>
</dbReference>
<dbReference type="PRINTS" id="PR01657">
    <property type="entry name" value="MCMFAMILY"/>
</dbReference>
<dbReference type="GO" id="GO:0017116">
    <property type="term" value="F:single-stranded DNA helicase activity"/>
    <property type="evidence" value="ECO:0007669"/>
    <property type="project" value="TreeGrafter"/>
</dbReference>
<dbReference type="Pfam" id="PF24901">
    <property type="entry name" value="WHD_MCM7"/>
    <property type="match status" value="1"/>
</dbReference>
<accession>A0A9X0CWK0</accession>
<organism evidence="5 6">
    <name type="scientific">Desmophyllum pertusum</name>
    <dbReference type="NCBI Taxonomy" id="174260"/>
    <lineage>
        <taxon>Eukaryota</taxon>
        <taxon>Metazoa</taxon>
        <taxon>Cnidaria</taxon>
        <taxon>Anthozoa</taxon>
        <taxon>Hexacorallia</taxon>
        <taxon>Scleractinia</taxon>
        <taxon>Caryophylliina</taxon>
        <taxon>Caryophylliidae</taxon>
        <taxon>Desmophyllum</taxon>
    </lineage>
</organism>
<evidence type="ECO:0000313" key="5">
    <source>
        <dbReference type="EMBL" id="KAJ7377008.1"/>
    </source>
</evidence>
<keyword evidence="2 3" id="KW-0067">ATP-binding</keyword>
<sequence>MVTERQFMRLWNNRLFSIAKAGIMTTLNARVSILAAANPAYGRYNPKKSAEQNIQLPAALLSRFDVLWLIQDKPDRDNDLRLAQHITYVHQHCSHPPMQFTSLDMNLMRRYIAACKEKQPLIPEALTDYIARLRLADVVEKEDVNEAMRLMEMSKASLVDDESGTRTVNPVDAIYGIIKEMAGEASSVKLQEAQQRCLTKGFTPDQFDACLGEYEDLNVWQINSNKTRITFVQ</sequence>
<dbReference type="PANTHER" id="PTHR11630:SF26">
    <property type="entry name" value="DNA REPLICATION LICENSING FACTOR MCM7"/>
    <property type="match status" value="1"/>
</dbReference>
<dbReference type="GO" id="GO:0005524">
    <property type="term" value="F:ATP binding"/>
    <property type="evidence" value="ECO:0007669"/>
    <property type="project" value="UniProtKB-KW"/>
</dbReference>
<comment type="caution">
    <text evidence="5">The sequence shown here is derived from an EMBL/GenBank/DDBJ whole genome shotgun (WGS) entry which is preliminary data.</text>
</comment>
<dbReference type="GO" id="GO:0003697">
    <property type="term" value="F:single-stranded DNA binding"/>
    <property type="evidence" value="ECO:0007669"/>
    <property type="project" value="TreeGrafter"/>
</dbReference>
<dbReference type="SUPFAM" id="SSF52540">
    <property type="entry name" value="P-loop containing nucleoside triphosphate hydrolases"/>
    <property type="match status" value="1"/>
</dbReference>
<evidence type="ECO:0000256" key="3">
    <source>
        <dbReference type="RuleBase" id="RU004070"/>
    </source>
</evidence>
<dbReference type="GO" id="GO:0000727">
    <property type="term" value="P:double-strand break repair via break-induced replication"/>
    <property type="evidence" value="ECO:0007669"/>
    <property type="project" value="TreeGrafter"/>
</dbReference>
<proteinExistence type="inferred from homology"/>
<dbReference type="AlphaFoldDB" id="A0A9X0CWK0"/>
<dbReference type="GO" id="GO:0006271">
    <property type="term" value="P:DNA strand elongation involved in DNA replication"/>
    <property type="evidence" value="ECO:0007669"/>
    <property type="project" value="TreeGrafter"/>
</dbReference>
<dbReference type="InterPro" id="IPR027417">
    <property type="entry name" value="P-loop_NTPase"/>
</dbReference>